<keyword evidence="1" id="KW-0472">Membrane</keyword>
<gene>
    <name evidence="2" type="ORF">IAA52_06615</name>
</gene>
<dbReference type="EMBL" id="DVFZ01000067">
    <property type="protein sequence ID" value="HIQ82759.1"/>
    <property type="molecule type" value="Genomic_DNA"/>
</dbReference>
<reference evidence="2" key="2">
    <citation type="journal article" date="2021" name="PeerJ">
        <title>Extensive microbial diversity within the chicken gut microbiome revealed by metagenomics and culture.</title>
        <authorList>
            <person name="Gilroy R."/>
            <person name="Ravi A."/>
            <person name="Getino M."/>
            <person name="Pursley I."/>
            <person name="Horton D.L."/>
            <person name="Alikhan N.F."/>
            <person name="Baker D."/>
            <person name="Gharbi K."/>
            <person name="Hall N."/>
            <person name="Watson M."/>
            <person name="Adriaenssens E.M."/>
            <person name="Foster-Nyarko E."/>
            <person name="Jarju S."/>
            <person name="Secka A."/>
            <person name="Antonio M."/>
            <person name="Oren A."/>
            <person name="Chaudhuri R.R."/>
            <person name="La Ragione R."/>
            <person name="Hildebrand F."/>
            <person name="Pallen M.J."/>
        </authorList>
    </citation>
    <scope>NUCLEOTIDE SEQUENCE</scope>
    <source>
        <strain evidence="2">ChiSjej6B24-2974</strain>
    </source>
</reference>
<sequence>MRKPSVSQIIQTTRDIAASFEMQFGPRRARSLQVAGASCIVSAGAGMGKLAMGLISLSLFTCVSAFYSFAMVVAKVVALSALVRETGREEQTRYCKLAGRLLVAASALYMLYSARLFWRPVERGFHLYIAIGIAAFTFFELALNIRGVLVERRNRAPLFYTLKTINLASACINLVLTQRALLALEAEENYVVVHTHANILIGLLMGGCALLLGVRLILRMKRMACGRDYGDTNRRLRRLARRAGVEMRWKPACLHDGGEMPRLGVYLPEDARPDDVACLRALARDMLRVELCPFAGAPLKEERA</sequence>
<dbReference type="Proteomes" id="UP000824260">
    <property type="component" value="Unassembled WGS sequence"/>
</dbReference>
<dbReference type="AlphaFoldDB" id="A0A9D1CWZ1"/>
<comment type="caution">
    <text evidence="2">The sequence shown here is derived from an EMBL/GenBank/DDBJ whole genome shotgun (WGS) entry which is preliminary data.</text>
</comment>
<evidence type="ECO:0000313" key="2">
    <source>
        <dbReference type="EMBL" id="HIQ82759.1"/>
    </source>
</evidence>
<proteinExistence type="predicted"/>
<name>A0A9D1CWZ1_9FIRM</name>
<keyword evidence="1" id="KW-0812">Transmembrane</keyword>
<feature type="transmembrane region" description="Helical" evidence="1">
    <location>
        <begin position="57"/>
        <end position="82"/>
    </location>
</feature>
<feature type="transmembrane region" description="Helical" evidence="1">
    <location>
        <begin position="196"/>
        <end position="218"/>
    </location>
</feature>
<evidence type="ECO:0000256" key="1">
    <source>
        <dbReference type="SAM" id="Phobius"/>
    </source>
</evidence>
<feature type="transmembrane region" description="Helical" evidence="1">
    <location>
        <begin position="32"/>
        <end position="51"/>
    </location>
</feature>
<accession>A0A9D1CWZ1</accession>
<feature type="transmembrane region" description="Helical" evidence="1">
    <location>
        <begin position="94"/>
        <end position="113"/>
    </location>
</feature>
<keyword evidence="1" id="KW-1133">Transmembrane helix</keyword>
<organism evidence="2 3">
    <name type="scientific">Candidatus Pullichristensenella stercorigallinarum</name>
    <dbReference type="NCBI Taxonomy" id="2840909"/>
    <lineage>
        <taxon>Bacteria</taxon>
        <taxon>Bacillati</taxon>
        <taxon>Bacillota</taxon>
        <taxon>Clostridia</taxon>
        <taxon>Candidatus Pullichristensenella</taxon>
    </lineage>
</organism>
<feature type="transmembrane region" description="Helical" evidence="1">
    <location>
        <begin position="125"/>
        <end position="145"/>
    </location>
</feature>
<evidence type="ECO:0000313" key="3">
    <source>
        <dbReference type="Proteomes" id="UP000824260"/>
    </source>
</evidence>
<protein>
    <submittedName>
        <fullName evidence="2">Uncharacterized protein</fullName>
    </submittedName>
</protein>
<reference evidence="2" key="1">
    <citation type="submission" date="2020-10" db="EMBL/GenBank/DDBJ databases">
        <authorList>
            <person name="Gilroy R."/>
        </authorList>
    </citation>
    <scope>NUCLEOTIDE SEQUENCE</scope>
    <source>
        <strain evidence="2">ChiSjej6B24-2974</strain>
    </source>
</reference>
<feature type="transmembrane region" description="Helical" evidence="1">
    <location>
        <begin position="157"/>
        <end position="176"/>
    </location>
</feature>